<dbReference type="InterPro" id="IPR034706">
    <property type="entry name" value="CpoB"/>
</dbReference>
<keyword evidence="2" id="KW-0574">Periplasm</keyword>
<dbReference type="GO" id="GO:0030288">
    <property type="term" value="C:outer membrane-bounded periplasmic space"/>
    <property type="evidence" value="ECO:0007669"/>
    <property type="project" value="UniProtKB-UniRule"/>
</dbReference>
<proteinExistence type="inferred from homology"/>
<feature type="signal peptide" evidence="2">
    <location>
        <begin position="1"/>
        <end position="27"/>
    </location>
</feature>
<dbReference type="OrthoDB" id="8525418at2"/>
<protein>
    <recommendedName>
        <fullName evidence="2">Cell division coordinator CpoB</fullName>
    </recommendedName>
</protein>
<comment type="function">
    <text evidence="2">Mediates coordination of peptidoglycan synthesis and outer membrane constriction during cell division.</text>
</comment>
<dbReference type="PROSITE" id="PS50005">
    <property type="entry name" value="TPR"/>
    <property type="match status" value="1"/>
</dbReference>
<dbReference type="RefSeq" id="WP_133701850.1">
    <property type="nucleotide sequence ID" value="NZ_SNXS01000004.1"/>
</dbReference>
<accession>A0A4R6QKT6</accession>
<evidence type="ECO:0000256" key="1">
    <source>
        <dbReference type="ARBA" id="ARBA00022729"/>
    </source>
</evidence>
<dbReference type="Proteomes" id="UP000295361">
    <property type="component" value="Unassembled WGS sequence"/>
</dbReference>
<keyword evidence="7" id="KW-1185">Reference proteome</keyword>
<name>A0A4R6QKT6_9BURK</name>
<keyword evidence="3" id="KW-0802">TPR repeat</keyword>
<dbReference type="InterPro" id="IPR039565">
    <property type="entry name" value="BamD-like"/>
</dbReference>
<evidence type="ECO:0000313" key="6">
    <source>
        <dbReference type="EMBL" id="TDP64003.1"/>
    </source>
</evidence>
<comment type="caution">
    <text evidence="6">The sequence shown here is derived from an EMBL/GenBank/DDBJ whole genome shotgun (WGS) entry which is preliminary data.</text>
</comment>
<comment type="similarity">
    <text evidence="2">Belongs to the CpoB family.</text>
</comment>
<organism evidence="6 7">
    <name type="scientific">Roseateles toxinivorans</name>
    <dbReference type="NCBI Taxonomy" id="270368"/>
    <lineage>
        <taxon>Bacteria</taxon>
        <taxon>Pseudomonadati</taxon>
        <taxon>Pseudomonadota</taxon>
        <taxon>Betaproteobacteria</taxon>
        <taxon>Burkholderiales</taxon>
        <taxon>Sphaerotilaceae</taxon>
        <taxon>Roseateles</taxon>
    </lineage>
</organism>
<comment type="subcellular location">
    <subcellularLocation>
        <location evidence="2">Periplasm</location>
    </subcellularLocation>
</comment>
<evidence type="ECO:0000259" key="5">
    <source>
        <dbReference type="Pfam" id="PF16331"/>
    </source>
</evidence>
<dbReference type="NCBIfam" id="TIGR02795">
    <property type="entry name" value="tol_pal_ybgF"/>
    <property type="match status" value="1"/>
</dbReference>
<reference evidence="6 7" key="1">
    <citation type="submission" date="2019-03" db="EMBL/GenBank/DDBJ databases">
        <title>Genomic Encyclopedia of Type Strains, Phase IV (KMG-IV): sequencing the most valuable type-strain genomes for metagenomic binning, comparative biology and taxonomic classification.</title>
        <authorList>
            <person name="Goeker M."/>
        </authorList>
    </citation>
    <scope>NUCLEOTIDE SEQUENCE [LARGE SCALE GENOMIC DNA]</scope>
    <source>
        <strain evidence="6 7">DSM 16998</strain>
    </source>
</reference>
<keyword evidence="2" id="KW-0131">Cell cycle</keyword>
<feature type="domain" description="YbgF trimerisation" evidence="5">
    <location>
        <begin position="74"/>
        <end position="131"/>
    </location>
</feature>
<keyword evidence="1 2" id="KW-0732">Signal</keyword>
<dbReference type="SUPFAM" id="SSF48452">
    <property type="entry name" value="TPR-like"/>
    <property type="match status" value="1"/>
</dbReference>
<evidence type="ECO:0000259" key="4">
    <source>
        <dbReference type="Pfam" id="PF13525"/>
    </source>
</evidence>
<feature type="chain" id="PRO_5021049817" description="Cell division coordinator CpoB" evidence="2">
    <location>
        <begin position="28"/>
        <end position="267"/>
    </location>
</feature>
<dbReference type="HAMAP" id="MF_02066">
    <property type="entry name" value="CpoB"/>
    <property type="match status" value="1"/>
</dbReference>
<evidence type="ECO:0000256" key="3">
    <source>
        <dbReference type="PROSITE-ProRule" id="PRU00339"/>
    </source>
</evidence>
<dbReference type="InterPro" id="IPR019734">
    <property type="entry name" value="TPR_rpt"/>
</dbReference>
<dbReference type="InterPro" id="IPR032519">
    <property type="entry name" value="YbgF_tri"/>
</dbReference>
<gene>
    <name evidence="2" type="primary">cpoB</name>
    <name evidence="6" type="ORF">DES47_104285</name>
</gene>
<dbReference type="InterPro" id="IPR011990">
    <property type="entry name" value="TPR-like_helical_dom_sf"/>
</dbReference>
<dbReference type="GO" id="GO:0043093">
    <property type="term" value="P:FtsZ-dependent cytokinesis"/>
    <property type="evidence" value="ECO:0007669"/>
    <property type="project" value="UniProtKB-UniRule"/>
</dbReference>
<feature type="coiled-coil region" evidence="2">
    <location>
        <begin position="72"/>
        <end position="113"/>
    </location>
</feature>
<feature type="repeat" description="TPR" evidence="3">
    <location>
        <begin position="183"/>
        <end position="216"/>
    </location>
</feature>
<sequence length="267" mass="29668" precursor="true">MGLSRLSSRLKYSACVLALLAGPAAHAGLFDDEEARKAILDLRARIQTSDDAQRLRSEQLAKQLAELQSEQLGTLRRSLLELNTQNEGLRAELAKLRGLNEQLARDVAELQRKQTDLSQGLDERLRKMEPQKVVLDGKEVLVEPDEKRLYEAAVASVRSGDFVEAAGSLSAFQRRFPASAFADSVRFWLGNAYYGKRDYKDAVTVFRAFVNAAPEHPRAPEALLAMANCQLELKDAKTARRTLDELIKAYPKSEAAQAGKERLASLK</sequence>
<feature type="domain" description="Outer membrane lipoprotein BamD-like" evidence="4">
    <location>
        <begin position="145"/>
        <end position="267"/>
    </location>
</feature>
<dbReference type="EMBL" id="SNXS01000004">
    <property type="protein sequence ID" value="TDP64003.1"/>
    <property type="molecule type" value="Genomic_DNA"/>
</dbReference>
<dbReference type="AlphaFoldDB" id="A0A4R6QKT6"/>
<dbReference type="Pfam" id="PF16331">
    <property type="entry name" value="TolA_bind_tri"/>
    <property type="match status" value="1"/>
</dbReference>
<dbReference type="InterPro" id="IPR014162">
    <property type="entry name" value="CpoB_C"/>
</dbReference>
<keyword evidence="2" id="KW-0132">Cell division</keyword>
<dbReference type="InParanoid" id="A0A4R6QKT6"/>
<evidence type="ECO:0000313" key="7">
    <source>
        <dbReference type="Proteomes" id="UP000295361"/>
    </source>
</evidence>
<keyword evidence="2" id="KW-0175">Coiled coil</keyword>
<evidence type="ECO:0000256" key="2">
    <source>
        <dbReference type="HAMAP-Rule" id="MF_02066"/>
    </source>
</evidence>
<dbReference type="Gene3D" id="1.25.40.10">
    <property type="entry name" value="Tetratricopeptide repeat domain"/>
    <property type="match status" value="1"/>
</dbReference>
<dbReference type="Pfam" id="PF13525">
    <property type="entry name" value="YfiO"/>
    <property type="match status" value="1"/>
</dbReference>
<dbReference type="GO" id="GO:0070206">
    <property type="term" value="P:protein trimerization"/>
    <property type="evidence" value="ECO:0007669"/>
    <property type="project" value="InterPro"/>
</dbReference>